<feature type="chain" id="PRO_5011643077" evidence="1">
    <location>
        <begin position="20"/>
        <end position="212"/>
    </location>
</feature>
<proteinExistence type="predicted"/>
<evidence type="ECO:0000313" key="4">
    <source>
        <dbReference type="Proteomes" id="UP000199354"/>
    </source>
</evidence>
<dbReference type="InterPro" id="IPR025665">
    <property type="entry name" value="Beta-barrel_OMP_2"/>
</dbReference>
<dbReference type="Proteomes" id="UP000199354">
    <property type="component" value="Unassembled WGS sequence"/>
</dbReference>
<evidence type="ECO:0000313" key="3">
    <source>
        <dbReference type="EMBL" id="SCY64656.1"/>
    </source>
</evidence>
<dbReference type="RefSeq" id="WP_091142454.1">
    <property type="nucleotide sequence ID" value="NZ_FMVF01000008.1"/>
</dbReference>
<feature type="domain" description="Outer membrane protein beta-barrel" evidence="2">
    <location>
        <begin position="20"/>
        <end position="192"/>
    </location>
</feature>
<organism evidence="3 4">
    <name type="scientific">Flavobacterium caeni</name>
    <dbReference type="NCBI Taxonomy" id="490189"/>
    <lineage>
        <taxon>Bacteria</taxon>
        <taxon>Pseudomonadati</taxon>
        <taxon>Bacteroidota</taxon>
        <taxon>Flavobacteriia</taxon>
        <taxon>Flavobacteriales</taxon>
        <taxon>Flavobacteriaceae</taxon>
        <taxon>Flavobacterium</taxon>
    </lineage>
</organism>
<dbReference type="Pfam" id="PF13568">
    <property type="entry name" value="OMP_b-brl_2"/>
    <property type="match status" value="1"/>
</dbReference>
<evidence type="ECO:0000259" key="2">
    <source>
        <dbReference type="Pfam" id="PF13568"/>
    </source>
</evidence>
<protein>
    <submittedName>
        <fullName evidence="3">Outer membrane protein beta-barrel domain-containing protein</fullName>
    </submittedName>
</protein>
<dbReference type="EMBL" id="FMVF01000008">
    <property type="protein sequence ID" value="SCY64656.1"/>
    <property type="molecule type" value="Genomic_DNA"/>
</dbReference>
<feature type="signal peptide" evidence="1">
    <location>
        <begin position="1"/>
        <end position="19"/>
    </location>
</feature>
<gene>
    <name evidence="3" type="ORF">SAMN02927903_01901</name>
</gene>
<name>A0A1G5HLK9_9FLAO</name>
<dbReference type="OrthoDB" id="947434at2"/>
<keyword evidence="4" id="KW-1185">Reference proteome</keyword>
<keyword evidence="1" id="KW-0732">Signal</keyword>
<reference evidence="3 4" key="1">
    <citation type="submission" date="2016-10" db="EMBL/GenBank/DDBJ databases">
        <authorList>
            <person name="de Groot N.N."/>
        </authorList>
    </citation>
    <scope>NUCLEOTIDE SEQUENCE [LARGE SCALE GENOMIC DNA]</scope>
    <source>
        <strain evidence="3 4">CGMCC 1.7031</strain>
    </source>
</reference>
<accession>A0A1G5HLK9</accession>
<dbReference type="AlphaFoldDB" id="A0A1G5HLK9"/>
<sequence length="212" mass="23476">MKKVILTIFALAAFGTASAQIKFGVKGGINLSTITGDVSDDITMKPGAHVGGFVKIGLMDKLFLQPELLFSMQGAKTKDYWSYGGGEFEREENNYNLSYINIPIMGRYYIVKGFNVEFGPQFGILVSAKSKYEYTETFDNGFGLETYSESRTIDIKDSLKTIDVGLNIGAGYDFNDHMGVGLRYNFGLTDIDDFAFSETKNSVLSASFLYTF</sequence>
<evidence type="ECO:0000256" key="1">
    <source>
        <dbReference type="SAM" id="SignalP"/>
    </source>
</evidence>
<dbReference type="STRING" id="490189.SAMN02927903_01901"/>